<dbReference type="Gene3D" id="3.40.50.300">
    <property type="entry name" value="P-loop containing nucleotide triphosphate hydrolases"/>
    <property type="match status" value="1"/>
</dbReference>
<dbReference type="InterPro" id="IPR050534">
    <property type="entry name" value="Coronavir_polyprotein_1ab"/>
</dbReference>
<dbReference type="EMBL" id="ML210276">
    <property type="protein sequence ID" value="TFK21194.1"/>
    <property type="molecule type" value="Genomic_DNA"/>
</dbReference>
<dbReference type="Proteomes" id="UP000307440">
    <property type="component" value="Unassembled WGS sequence"/>
</dbReference>
<dbReference type="STRING" id="230819.A0A5C3KLR2"/>
<keyword evidence="3" id="KW-1185">Reference proteome</keyword>
<organism evidence="2 3">
    <name type="scientific">Coprinopsis marcescibilis</name>
    <name type="common">Agaric fungus</name>
    <name type="synonym">Psathyrella marcescibilis</name>
    <dbReference type="NCBI Taxonomy" id="230819"/>
    <lineage>
        <taxon>Eukaryota</taxon>
        <taxon>Fungi</taxon>
        <taxon>Dikarya</taxon>
        <taxon>Basidiomycota</taxon>
        <taxon>Agaricomycotina</taxon>
        <taxon>Agaricomycetes</taxon>
        <taxon>Agaricomycetidae</taxon>
        <taxon>Agaricales</taxon>
        <taxon>Agaricineae</taxon>
        <taxon>Psathyrellaceae</taxon>
        <taxon>Coprinopsis</taxon>
    </lineage>
</organism>
<feature type="region of interest" description="Disordered" evidence="1">
    <location>
        <begin position="113"/>
        <end position="139"/>
    </location>
</feature>
<reference evidence="2 3" key="1">
    <citation type="journal article" date="2019" name="Nat. Ecol. Evol.">
        <title>Megaphylogeny resolves global patterns of mushroom evolution.</title>
        <authorList>
            <person name="Varga T."/>
            <person name="Krizsan K."/>
            <person name="Foldi C."/>
            <person name="Dima B."/>
            <person name="Sanchez-Garcia M."/>
            <person name="Sanchez-Ramirez S."/>
            <person name="Szollosi G.J."/>
            <person name="Szarkandi J.G."/>
            <person name="Papp V."/>
            <person name="Albert L."/>
            <person name="Andreopoulos W."/>
            <person name="Angelini C."/>
            <person name="Antonin V."/>
            <person name="Barry K.W."/>
            <person name="Bougher N.L."/>
            <person name="Buchanan P."/>
            <person name="Buyck B."/>
            <person name="Bense V."/>
            <person name="Catcheside P."/>
            <person name="Chovatia M."/>
            <person name="Cooper J."/>
            <person name="Damon W."/>
            <person name="Desjardin D."/>
            <person name="Finy P."/>
            <person name="Geml J."/>
            <person name="Haridas S."/>
            <person name="Hughes K."/>
            <person name="Justo A."/>
            <person name="Karasinski D."/>
            <person name="Kautmanova I."/>
            <person name="Kiss B."/>
            <person name="Kocsube S."/>
            <person name="Kotiranta H."/>
            <person name="LaButti K.M."/>
            <person name="Lechner B.E."/>
            <person name="Liimatainen K."/>
            <person name="Lipzen A."/>
            <person name="Lukacs Z."/>
            <person name="Mihaltcheva S."/>
            <person name="Morgado L.N."/>
            <person name="Niskanen T."/>
            <person name="Noordeloos M.E."/>
            <person name="Ohm R.A."/>
            <person name="Ortiz-Santana B."/>
            <person name="Ovrebo C."/>
            <person name="Racz N."/>
            <person name="Riley R."/>
            <person name="Savchenko A."/>
            <person name="Shiryaev A."/>
            <person name="Soop K."/>
            <person name="Spirin V."/>
            <person name="Szebenyi C."/>
            <person name="Tomsovsky M."/>
            <person name="Tulloss R.E."/>
            <person name="Uehling J."/>
            <person name="Grigoriev I.V."/>
            <person name="Vagvolgyi C."/>
            <person name="Papp T."/>
            <person name="Martin F.M."/>
            <person name="Miettinen O."/>
            <person name="Hibbett D.S."/>
            <person name="Nagy L.G."/>
        </authorList>
    </citation>
    <scope>NUCLEOTIDE SEQUENCE [LARGE SCALE GENOMIC DNA]</scope>
    <source>
        <strain evidence="2 3">CBS 121175</strain>
    </source>
</reference>
<dbReference type="SUPFAM" id="SSF52540">
    <property type="entry name" value="P-loop containing nucleoside triphosphate hydrolases"/>
    <property type="match status" value="1"/>
</dbReference>
<accession>A0A5C3KLR2</accession>
<dbReference type="GO" id="GO:0043139">
    <property type="term" value="F:5'-3' DNA helicase activity"/>
    <property type="evidence" value="ECO:0007669"/>
    <property type="project" value="TreeGrafter"/>
</dbReference>
<evidence type="ECO:0000313" key="2">
    <source>
        <dbReference type="EMBL" id="TFK21194.1"/>
    </source>
</evidence>
<evidence type="ECO:0000256" key="1">
    <source>
        <dbReference type="SAM" id="MobiDB-lite"/>
    </source>
</evidence>
<sequence length="451" mass="50602">MVSSVSNAYSFSLQAGKIEVHNTRGTFTVQGTITKGAGRNGHITTSHNTVIDLASVQSVETFGRDRLTNAEQHRAAAVLRMLQGNLEAFETSPFITNIWFPEPDGLVWPPEWAKEKRSTRPASDNLGRQTPPPELPTLNGSQQKAVNNMLHHRKRLVIVQGPPGTGKTSVIGSCVAMAANKPIDGIWLIAQSNVAVKNIALKLQSIQFEGWKILVSKDFIHEWHEHLYDETLKAHMIVSTRFSQVHPKEEFKGCKVVLCTLSMLSNYHVKRFTQQVPLQLLIVDEASQIEIGNYFSVLENFSKTLRKICFIGDDKQLPPHGEEDLKTLQSIFEVPHLKNEVIFLNTQYRMPPQIGNIISSCVYDDQLGSNPLHKVPDTAPACYFIDISAGREETDGKGSWKVRPDSFWPIWCLSLVLTVLSVLEYTREGCSYWISSKAPGCREEVQDYHPI</sequence>
<name>A0A5C3KLR2_COPMA</name>
<gene>
    <name evidence="2" type="ORF">FA15DRAFT_598339</name>
</gene>
<dbReference type="AlphaFoldDB" id="A0A5C3KLR2"/>
<keyword evidence="2" id="KW-0378">Hydrolase</keyword>
<dbReference type="Pfam" id="PF13604">
    <property type="entry name" value="AAA_30"/>
    <property type="match status" value="1"/>
</dbReference>
<evidence type="ECO:0000313" key="3">
    <source>
        <dbReference type="Proteomes" id="UP000307440"/>
    </source>
</evidence>
<proteinExistence type="predicted"/>
<dbReference type="PANTHER" id="PTHR43788">
    <property type="entry name" value="DNA2/NAM7 HELICASE FAMILY MEMBER"/>
    <property type="match status" value="1"/>
</dbReference>
<protein>
    <submittedName>
        <fullName evidence="2">P-loop containing nucleoside triphosphate hydrolase protein</fullName>
    </submittedName>
</protein>
<dbReference type="OrthoDB" id="6513042at2759"/>
<dbReference type="CDD" id="cd17934">
    <property type="entry name" value="DEXXQc_Upf1-like"/>
    <property type="match status" value="1"/>
</dbReference>
<dbReference type="InterPro" id="IPR027417">
    <property type="entry name" value="P-loop_NTPase"/>
</dbReference>
<dbReference type="GO" id="GO:0016787">
    <property type="term" value="F:hydrolase activity"/>
    <property type="evidence" value="ECO:0007669"/>
    <property type="project" value="UniProtKB-KW"/>
</dbReference>
<dbReference type="PANTHER" id="PTHR43788:SF8">
    <property type="entry name" value="DNA-BINDING PROTEIN SMUBP-2"/>
    <property type="match status" value="1"/>
</dbReference>